<dbReference type="InterPro" id="IPR029063">
    <property type="entry name" value="SAM-dependent_MTases_sf"/>
</dbReference>
<dbReference type="PANTHER" id="PTHR43712:SF2">
    <property type="entry name" value="O-METHYLTRANSFERASE CICE"/>
    <property type="match status" value="1"/>
</dbReference>
<evidence type="ECO:0000256" key="2">
    <source>
        <dbReference type="ARBA" id="ARBA00022679"/>
    </source>
</evidence>
<evidence type="ECO:0000259" key="4">
    <source>
        <dbReference type="Pfam" id="PF00891"/>
    </source>
</evidence>
<dbReference type="Pfam" id="PF00891">
    <property type="entry name" value="Methyltransf_2"/>
    <property type="match status" value="1"/>
</dbReference>
<evidence type="ECO:0000259" key="5">
    <source>
        <dbReference type="Pfam" id="PF08100"/>
    </source>
</evidence>
<evidence type="ECO:0000313" key="7">
    <source>
        <dbReference type="Proteomes" id="UP001595847"/>
    </source>
</evidence>
<dbReference type="InterPro" id="IPR012967">
    <property type="entry name" value="COMT_dimerisation"/>
</dbReference>
<keyword evidence="3" id="KW-0949">S-adenosyl-L-methionine</keyword>
<sequence length="338" mass="37326">MDSTTEITTSEAGALVELGQGFWAAKTFLTAVELDLFTVLAEKPLTEPEVRERLGLHPRATRDFLDALVGLGVLLREDGRYRGSAAAEMYLDKHKPTYIGGRLLLLNWRYEVWGRLPDLLRSGDPQSKSRHDFDAFYRNPEAVKRFMLAMDGANAEIGPALARAFDWTGKGSFVDIGGARGNLAAEIVKAHPHLTGGCLDLPPVEPVFDEHMARLGLADRVTFHPADFFTDPLPETDVMVFGHVLHDWDDENRVRLLRRAYEALPEGGVALVYDALVDDDRRDPANLLRSLSMRLVTPGGSEYTAADCRGWLEAAGFTDVSTTPLTRSDALVVAHKQA</sequence>
<dbReference type="SUPFAM" id="SSF46785">
    <property type="entry name" value="Winged helix' DNA-binding domain"/>
    <property type="match status" value="1"/>
</dbReference>
<dbReference type="GO" id="GO:0032259">
    <property type="term" value="P:methylation"/>
    <property type="evidence" value="ECO:0007669"/>
    <property type="project" value="UniProtKB-KW"/>
</dbReference>
<proteinExistence type="predicted"/>
<comment type="caution">
    <text evidence="6">The sequence shown here is derived from an EMBL/GenBank/DDBJ whole genome shotgun (WGS) entry which is preliminary data.</text>
</comment>
<accession>A0ABV8FQT8</accession>
<feature type="domain" description="O-methyltransferase C-terminal" evidence="4">
    <location>
        <begin position="130"/>
        <end position="317"/>
    </location>
</feature>
<dbReference type="PANTHER" id="PTHR43712">
    <property type="entry name" value="PUTATIVE (AFU_ORTHOLOGUE AFUA_4G14580)-RELATED"/>
    <property type="match status" value="1"/>
</dbReference>
<dbReference type="InterPro" id="IPR016461">
    <property type="entry name" value="COMT-like"/>
</dbReference>
<reference evidence="7" key="1">
    <citation type="journal article" date="2019" name="Int. J. Syst. Evol. Microbiol.">
        <title>The Global Catalogue of Microorganisms (GCM) 10K type strain sequencing project: providing services to taxonomists for standard genome sequencing and annotation.</title>
        <authorList>
            <consortium name="The Broad Institute Genomics Platform"/>
            <consortium name="The Broad Institute Genome Sequencing Center for Infectious Disease"/>
            <person name="Wu L."/>
            <person name="Ma J."/>
        </authorList>
    </citation>
    <scope>NUCLEOTIDE SEQUENCE [LARGE SCALE GENOMIC DNA]</scope>
    <source>
        <strain evidence="7">TBRC 1826</strain>
    </source>
</reference>
<keyword evidence="7" id="KW-1185">Reference proteome</keyword>
<protein>
    <submittedName>
        <fullName evidence="6">Methyltransferase</fullName>
    </submittedName>
</protein>
<dbReference type="GO" id="GO:0008168">
    <property type="term" value="F:methyltransferase activity"/>
    <property type="evidence" value="ECO:0007669"/>
    <property type="project" value="UniProtKB-KW"/>
</dbReference>
<keyword evidence="1 6" id="KW-0489">Methyltransferase</keyword>
<dbReference type="CDD" id="cd02440">
    <property type="entry name" value="AdoMet_MTases"/>
    <property type="match status" value="1"/>
</dbReference>
<dbReference type="Proteomes" id="UP001595847">
    <property type="component" value="Unassembled WGS sequence"/>
</dbReference>
<organism evidence="6 7">
    <name type="scientific">Nocardiopsis sediminis</name>
    <dbReference type="NCBI Taxonomy" id="1778267"/>
    <lineage>
        <taxon>Bacteria</taxon>
        <taxon>Bacillati</taxon>
        <taxon>Actinomycetota</taxon>
        <taxon>Actinomycetes</taxon>
        <taxon>Streptosporangiales</taxon>
        <taxon>Nocardiopsidaceae</taxon>
        <taxon>Nocardiopsis</taxon>
    </lineage>
</organism>
<dbReference type="RefSeq" id="WP_378534803.1">
    <property type="nucleotide sequence ID" value="NZ_JBHSBH010000010.1"/>
</dbReference>
<dbReference type="Pfam" id="PF08100">
    <property type="entry name" value="Dimerisation"/>
    <property type="match status" value="1"/>
</dbReference>
<dbReference type="InterPro" id="IPR001077">
    <property type="entry name" value="COMT_C"/>
</dbReference>
<gene>
    <name evidence="6" type="ORF">ACFOVU_17195</name>
</gene>
<evidence type="ECO:0000313" key="6">
    <source>
        <dbReference type="EMBL" id="MFC3997673.1"/>
    </source>
</evidence>
<dbReference type="Gene3D" id="3.40.50.150">
    <property type="entry name" value="Vaccinia Virus protein VP39"/>
    <property type="match status" value="1"/>
</dbReference>
<feature type="domain" description="O-methyltransferase dimerisation" evidence="5">
    <location>
        <begin position="17"/>
        <end position="92"/>
    </location>
</feature>
<name>A0ABV8FQT8_9ACTN</name>
<dbReference type="InterPro" id="IPR036388">
    <property type="entry name" value="WH-like_DNA-bd_sf"/>
</dbReference>
<dbReference type="PIRSF" id="PIRSF005739">
    <property type="entry name" value="O-mtase"/>
    <property type="match status" value="1"/>
</dbReference>
<evidence type="ECO:0000256" key="3">
    <source>
        <dbReference type="ARBA" id="ARBA00022691"/>
    </source>
</evidence>
<dbReference type="SUPFAM" id="SSF53335">
    <property type="entry name" value="S-adenosyl-L-methionine-dependent methyltransferases"/>
    <property type="match status" value="1"/>
</dbReference>
<dbReference type="EMBL" id="JBHSBH010000010">
    <property type="protein sequence ID" value="MFC3997673.1"/>
    <property type="molecule type" value="Genomic_DNA"/>
</dbReference>
<evidence type="ECO:0000256" key="1">
    <source>
        <dbReference type="ARBA" id="ARBA00022603"/>
    </source>
</evidence>
<dbReference type="InterPro" id="IPR036390">
    <property type="entry name" value="WH_DNA-bd_sf"/>
</dbReference>
<dbReference type="Gene3D" id="1.10.10.10">
    <property type="entry name" value="Winged helix-like DNA-binding domain superfamily/Winged helix DNA-binding domain"/>
    <property type="match status" value="1"/>
</dbReference>
<keyword evidence="2" id="KW-0808">Transferase</keyword>
<dbReference type="PROSITE" id="PS51683">
    <property type="entry name" value="SAM_OMT_II"/>
    <property type="match status" value="1"/>
</dbReference>